<dbReference type="AlphaFoldDB" id="A0A6G1HRV9"/>
<gene>
    <name evidence="2" type="ORF">EJ06DRAFT_563995</name>
</gene>
<evidence type="ECO:0000313" key="2">
    <source>
        <dbReference type="EMBL" id="KAF2398606.1"/>
    </source>
</evidence>
<evidence type="ECO:0000256" key="1">
    <source>
        <dbReference type="SAM" id="MobiDB-lite"/>
    </source>
</evidence>
<keyword evidence="3" id="KW-1185">Reference proteome</keyword>
<proteinExistence type="predicted"/>
<feature type="region of interest" description="Disordered" evidence="1">
    <location>
        <begin position="27"/>
        <end position="54"/>
    </location>
</feature>
<organism evidence="2 3">
    <name type="scientific">Trichodelitschia bisporula</name>
    <dbReference type="NCBI Taxonomy" id="703511"/>
    <lineage>
        <taxon>Eukaryota</taxon>
        <taxon>Fungi</taxon>
        <taxon>Dikarya</taxon>
        <taxon>Ascomycota</taxon>
        <taxon>Pezizomycotina</taxon>
        <taxon>Dothideomycetes</taxon>
        <taxon>Dothideomycetes incertae sedis</taxon>
        <taxon>Phaeotrichales</taxon>
        <taxon>Phaeotrichaceae</taxon>
        <taxon>Trichodelitschia</taxon>
    </lineage>
</organism>
<reference evidence="2" key="1">
    <citation type="journal article" date="2020" name="Stud. Mycol.">
        <title>101 Dothideomycetes genomes: a test case for predicting lifestyles and emergence of pathogens.</title>
        <authorList>
            <person name="Haridas S."/>
            <person name="Albert R."/>
            <person name="Binder M."/>
            <person name="Bloem J."/>
            <person name="Labutti K."/>
            <person name="Salamov A."/>
            <person name="Andreopoulos B."/>
            <person name="Baker S."/>
            <person name="Barry K."/>
            <person name="Bills G."/>
            <person name="Bluhm B."/>
            <person name="Cannon C."/>
            <person name="Castanera R."/>
            <person name="Culley D."/>
            <person name="Daum C."/>
            <person name="Ezra D."/>
            <person name="Gonzalez J."/>
            <person name="Henrissat B."/>
            <person name="Kuo A."/>
            <person name="Liang C."/>
            <person name="Lipzen A."/>
            <person name="Lutzoni F."/>
            <person name="Magnuson J."/>
            <person name="Mondo S."/>
            <person name="Nolan M."/>
            <person name="Ohm R."/>
            <person name="Pangilinan J."/>
            <person name="Park H.-J."/>
            <person name="Ramirez L."/>
            <person name="Alfaro M."/>
            <person name="Sun H."/>
            <person name="Tritt A."/>
            <person name="Yoshinaga Y."/>
            <person name="Zwiers L.-H."/>
            <person name="Turgeon B."/>
            <person name="Goodwin S."/>
            <person name="Spatafora J."/>
            <person name="Crous P."/>
            <person name="Grigoriev I."/>
        </authorList>
    </citation>
    <scope>NUCLEOTIDE SEQUENCE</scope>
    <source>
        <strain evidence="2">CBS 262.69</strain>
    </source>
</reference>
<accession>A0A6G1HRV9</accession>
<protein>
    <submittedName>
        <fullName evidence="2">Uncharacterized protein</fullName>
    </submittedName>
</protein>
<dbReference type="EMBL" id="ML996699">
    <property type="protein sequence ID" value="KAF2398606.1"/>
    <property type="molecule type" value="Genomic_DNA"/>
</dbReference>
<dbReference type="Proteomes" id="UP000799640">
    <property type="component" value="Unassembled WGS sequence"/>
</dbReference>
<sequence length="229" mass="24269">LHPEEADIATSQCGRIYPFSLPSPNIPSSTALPHPQPRRSSPPARPHITSNNNTIPSSKMYTAFLALLLPLAFCSPLPSPSTSLQQANITLLTMAGAGCKSPSPTPLLQRPTSLTLAPWAEFTPGTRHSCTYVLGLAIAPGRTLHIKQLAVSGHQEGQKISTGLRINVAGRRTIHRLDLSGVGEGAFRTAVDVDIIAGSGDKGMEVEILGSVGQGRLLVQEVGLMTTWE</sequence>
<evidence type="ECO:0000313" key="3">
    <source>
        <dbReference type="Proteomes" id="UP000799640"/>
    </source>
</evidence>
<name>A0A6G1HRV9_9PEZI</name>
<feature type="non-terminal residue" evidence="2">
    <location>
        <position position="1"/>
    </location>
</feature>